<proteinExistence type="predicted"/>
<sequence>MLTETRSSRMINVRTFRVVFKVSVTNIGIFCTRLLIY</sequence>
<accession>A0ABC9NF23</accession>
<evidence type="ECO:0000313" key="1">
    <source>
        <dbReference type="EMBL" id="EDO55347.1"/>
    </source>
</evidence>
<dbReference type="AlphaFoldDB" id="A0ABC9NF23"/>
<evidence type="ECO:0000313" key="2">
    <source>
        <dbReference type="Proteomes" id="UP000004110"/>
    </source>
</evidence>
<reference evidence="1" key="1">
    <citation type="submission" date="2007-06" db="EMBL/GenBank/DDBJ databases">
        <authorList>
            <person name="Fulton L."/>
            <person name="Clifton S."/>
            <person name="Fulton B."/>
            <person name="Xu J."/>
            <person name="Minx P."/>
            <person name="Pepin K.H."/>
            <person name="Johnson M."/>
            <person name="Thiruvilangam P."/>
            <person name="Bhonagiri V."/>
            <person name="Nash W.E."/>
            <person name="Mardis E.R."/>
            <person name="Wilson R.K."/>
        </authorList>
    </citation>
    <scope>NUCLEOTIDE SEQUENCE [LARGE SCALE GENOMIC DNA]</scope>
    <source>
        <strain evidence="1">ATCC 8492</strain>
    </source>
</reference>
<name>A0ABC9NF23_BACUC</name>
<protein>
    <submittedName>
        <fullName evidence="1">Uncharacterized protein</fullName>
    </submittedName>
</protein>
<comment type="caution">
    <text evidence="1">The sequence shown here is derived from an EMBL/GenBank/DDBJ whole genome shotgun (WGS) entry which is preliminary data.</text>
</comment>
<gene>
    <name evidence="1" type="ORF">BACUNI_01019</name>
</gene>
<dbReference type="Proteomes" id="UP000004110">
    <property type="component" value="Unassembled WGS sequence"/>
</dbReference>
<dbReference type="EMBL" id="AAYH02000038">
    <property type="protein sequence ID" value="EDO55347.1"/>
    <property type="molecule type" value="Genomic_DNA"/>
</dbReference>
<keyword evidence="2" id="KW-1185">Reference proteome</keyword>
<organism evidence="1 2">
    <name type="scientific">Bacteroides uniformis (strain ATCC 8492 / DSM 6597 / CCUG 4942 / CIP 103695 / JCM 5828 / KCTC 5204 / NCTC 13054 / VPI 0061)</name>
    <dbReference type="NCBI Taxonomy" id="411479"/>
    <lineage>
        <taxon>Bacteria</taxon>
        <taxon>Pseudomonadati</taxon>
        <taxon>Bacteroidota</taxon>
        <taxon>Bacteroidia</taxon>
        <taxon>Bacteroidales</taxon>
        <taxon>Bacteroidaceae</taxon>
        <taxon>Bacteroides</taxon>
    </lineage>
</organism>
<reference evidence="1" key="2">
    <citation type="submission" date="2013-11" db="EMBL/GenBank/DDBJ databases">
        <title>Draft genome sequence of Bacteroides uniformis (ATCC 8492).</title>
        <authorList>
            <person name="Sudarsanam P."/>
            <person name="Ley R."/>
            <person name="Guruge J."/>
            <person name="Turnbaugh P.J."/>
            <person name="Mahowald M."/>
            <person name="Liep D."/>
            <person name="Gordon J."/>
        </authorList>
    </citation>
    <scope>NUCLEOTIDE SEQUENCE</scope>
    <source>
        <strain evidence="1">ATCC 8492</strain>
    </source>
</reference>